<dbReference type="GO" id="GO:0036228">
    <property type="term" value="P:protein localization to nuclear inner membrane"/>
    <property type="evidence" value="ECO:0007669"/>
    <property type="project" value="TreeGrafter"/>
</dbReference>
<sequence>MFDVRTQKPINDEKSGAGSGISIYLRRCDLIESSINGCLQQDEEWSEIEHYLKGQSLMNEYEYRPEIFNLKQLKIFPRKVGEMITLNMEHTMKPDSSISRPWGAIGSSSIFYVYYSNELLFWNWSKGDVAYSIQSEEFYNEISGEKSIITALGYVESEDGIVKCLVSTLDYVIMLKMTKKSTGGYIIDRINDSLIHLYEYNAKITSIVGHNASDRLFLGCSNNGSIFEFTLLSQEISWKYRDVRKLIRSESNTESVSMAKLICISSNGILNWIPNSLKRFFTKVNSVKVYGMFIDEYRGLLYVLHGNSDIDVYAIPPTPVTINYLDDISYLSITNLDSCQKPPIVHLFTLSNTKLSAEICKKLEFISKSNFNKNKSVPVVGNNSNNMNIQGSNFTVSLNIKSIHPISPLESDSAIVMLVNDKGDRFYMEASFDTQGSSLGHNSKSLQNSELVQYIQPRNLKIKNVKTSPTTLEDKPVYFSVYSSGVFIQVTRSSDNMDNTESEITRPIEKKHYIGNLSPNSLKHQFSEKDFIPSTFMDDHSNYNRVSTDKTSTNYLKAIKSHITACCKDVTVLAQKQAPSYPNPTNVKSSLCEWYCSFSQNDLGYVLFAYEKPVLKDYWRLFYNLWNTPNPFNPNSISPNKAFVRPKISKENFSAIHSAPGFGAKTSGSLFYHLWKYLFDTNGTNSVNNKPDFSPLSEFTKSLLSTNTLGLNTCSTNLAPVKENSSSNITGFVIPRYPPSGLCDLSLDQVAQNRQWIVITTTGIFLLEKRRMIDIVTLMTLEPQNYSYMIDIFDNSPLTSQDPSLQLSGYSINFITKLLGIFAHTVTFEQFFAVLWQGIISLTAKGTLNSEVFEKLSNGRILGKFNLDTHKDAISIFPRMECISNTEFPHIILIQIWLTLLSDSSIQNRPDSSCLISINNLNEWFVVTPRSKGLLLLVSRILRCIWSIPLFQQQITDSGVVQNKTSTTPLLEYVLTAAGKRRRSTENVFVDNSYTKDNNRYFSASILECNSEKGKSIILEDFYKPEASEWFEILSLEDINLTQKFETGIFSVNSENELNLEQHILTIQPTLTKAQIKHLQSNISPIVTLLDMLLPTWFPNYKTEVQSMQKCTLNSNHTDEESRISSSTSPVTELQLFIELSYFLCKVLEVLAVISLVIDKNPNGIKYTIYSREQDSSRTLYYPITLLKKSLLNITLESLANNPKHQFLYRLFLRYDLIPSDDALRNLPFKDTSYILPISIMKVEYTVALLRKRVRECRLDNLTGGRKIVKVKNIDNSDEFEMQNIFNALYENVQDVPLNVTIPLLYELKEYQAIMTLIYNQTDHIYKTGTYPMWITNGSCVQVNTPKSLDNYKIYTSNSSGFFNDFLQMILNEIISIGAPSSLQTNSIASYHVILSQIDTKKEKSLLESCKKNELGHLFVMSMYTLEFHCVLWIYQSYYHILVRIFEQYVSEIDSVIPEILQIFDGNTNNLLETEQLPLEYTKAHLTHKNSNTVNENKSKISSIKEKLLLVKQEIIELITISLKYSRDNAKLGRSGNHMLRSSNNSSNSTKLPNFNEWFHYFLFSLLSYNENCLIKTFEEELEVNKKKIKDIRPIKSWLISNLCISVFDFSEASPYIKNWLEYFQNTEITNSSMKNIINNRLPDLLSNDNVNNHGYLLFHAKQYILAGNYFIEKAKKSWNRRALNLDYSTSHPNQASHMKSSLLIPKSISVDSPIYKSLCGTLNLRWNNFKKLILSSTSIQESWRIKQIFVIFEDIYQQLISIQQEPTLLQRKAYLLQAQTCIRKDKNDKENESLLQNIWNDIQTIDIQWELVISFIELCVHYILIAMQQNVDIIPLVHYLFGGLATIQNLNNTEVDSLIFKSEISANISEEGIEILKCTIYGIYSLQCMVHSEETLFQLMDEFHKATGYSCITEIRWVTNKLGTILDLYYIDDKISYMCEFRTKQAIYFDSPILFELDIIHLLNLYERIQLDNKTENCIQIETICLELHLFSTIYYNQYKQNDLVDIYSADNISEVKCRVLWWTWPIKFITFHLSNKVLCNRLFPLYSGQSNKFSTLSNFINNSQRAEICEIIKSNIHLAAT</sequence>
<evidence type="ECO:0000313" key="2">
    <source>
        <dbReference type="Proteomes" id="UP000186804"/>
    </source>
</evidence>
<dbReference type="Proteomes" id="UP000186804">
    <property type="component" value="Unassembled WGS sequence"/>
</dbReference>
<name>A0A1J4MUL5_9CRYT</name>
<accession>A0A1J4MUL5</accession>
<dbReference type="VEuPathDB" id="CryptoDB:cand_037610"/>
<dbReference type="GO" id="GO:0006606">
    <property type="term" value="P:protein import into nucleus"/>
    <property type="evidence" value="ECO:0007669"/>
    <property type="project" value="TreeGrafter"/>
</dbReference>
<dbReference type="RefSeq" id="XP_067069799.1">
    <property type="nucleotide sequence ID" value="XM_067213986.1"/>
</dbReference>
<reference evidence="1 2" key="1">
    <citation type="submission" date="2016-10" db="EMBL/GenBank/DDBJ databases">
        <title>Reductive evolution of mitochondrial metabolism and differential evolution of invasion-related proteins in Cryptosporidium.</title>
        <authorList>
            <person name="Liu S."/>
            <person name="Roellig D.M."/>
            <person name="Guo Y."/>
            <person name="Li N."/>
            <person name="Frace M.A."/>
            <person name="Tang K."/>
            <person name="Zhang L."/>
            <person name="Feng Y."/>
            <person name="Xiao L."/>
        </authorList>
    </citation>
    <scope>NUCLEOTIDE SEQUENCE [LARGE SCALE GENOMIC DNA]</scope>
    <source>
        <strain evidence="1">30847</strain>
    </source>
</reference>
<dbReference type="EMBL" id="LRBS01000011">
    <property type="protein sequence ID" value="OII77953.1"/>
    <property type="molecule type" value="Genomic_DNA"/>
</dbReference>
<gene>
    <name evidence="1" type="ORF">cand_037610</name>
</gene>
<comment type="caution">
    <text evidence="1">The sequence shown here is derived from an EMBL/GenBank/DDBJ whole genome shotgun (WGS) entry which is preliminary data.</text>
</comment>
<dbReference type="InterPro" id="IPR004870">
    <property type="entry name" value="Nucleoporin_Nup155"/>
</dbReference>
<dbReference type="GeneID" id="92367945"/>
<dbReference type="GO" id="GO:0017056">
    <property type="term" value="F:structural constituent of nuclear pore"/>
    <property type="evidence" value="ECO:0007669"/>
    <property type="project" value="InterPro"/>
</dbReference>
<dbReference type="OrthoDB" id="339701at2759"/>
<dbReference type="PANTHER" id="PTHR10350:SF6">
    <property type="entry name" value="NUCLEAR PORE COMPLEX PROTEIN NUP155"/>
    <property type="match status" value="1"/>
</dbReference>
<dbReference type="PANTHER" id="PTHR10350">
    <property type="entry name" value="NUCLEAR PORE COMPLEX PROTEIN NUP155"/>
    <property type="match status" value="1"/>
</dbReference>
<keyword evidence="2" id="KW-1185">Reference proteome</keyword>
<dbReference type="GO" id="GO:0006405">
    <property type="term" value="P:RNA export from nucleus"/>
    <property type="evidence" value="ECO:0007669"/>
    <property type="project" value="TreeGrafter"/>
</dbReference>
<dbReference type="GO" id="GO:0044611">
    <property type="term" value="C:nuclear pore inner ring"/>
    <property type="evidence" value="ECO:0007669"/>
    <property type="project" value="TreeGrafter"/>
</dbReference>
<evidence type="ECO:0000313" key="1">
    <source>
        <dbReference type="EMBL" id="OII77953.1"/>
    </source>
</evidence>
<protein>
    <submittedName>
        <fullName evidence="1">Uncharacterized protein</fullName>
    </submittedName>
</protein>
<organism evidence="1 2">
    <name type="scientific">Cryptosporidium andersoni</name>
    <dbReference type="NCBI Taxonomy" id="117008"/>
    <lineage>
        <taxon>Eukaryota</taxon>
        <taxon>Sar</taxon>
        <taxon>Alveolata</taxon>
        <taxon>Apicomplexa</taxon>
        <taxon>Conoidasida</taxon>
        <taxon>Coccidia</taxon>
        <taxon>Eucoccidiorida</taxon>
        <taxon>Eimeriorina</taxon>
        <taxon>Cryptosporidiidae</taxon>
        <taxon>Cryptosporidium</taxon>
    </lineage>
</organism>
<dbReference type="GO" id="GO:0000972">
    <property type="term" value="P:transcription-dependent tethering of RNA polymerase II gene DNA at nuclear periphery"/>
    <property type="evidence" value="ECO:0007669"/>
    <property type="project" value="TreeGrafter"/>
</dbReference>
<proteinExistence type="predicted"/>